<dbReference type="InterPro" id="IPR019734">
    <property type="entry name" value="TPR_rpt"/>
</dbReference>
<organism evidence="3 4">
    <name type="scientific">Rubellimicrobium roseum</name>
    <dbReference type="NCBI Taxonomy" id="687525"/>
    <lineage>
        <taxon>Bacteria</taxon>
        <taxon>Pseudomonadati</taxon>
        <taxon>Pseudomonadota</taxon>
        <taxon>Alphaproteobacteria</taxon>
        <taxon>Rhodobacterales</taxon>
        <taxon>Roseobacteraceae</taxon>
        <taxon>Rubellimicrobium</taxon>
    </lineage>
</organism>
<keyword evidence="1" id="KW-0802">TPR repeat</keyword>
<gene>
    <name evidence="3" type="ORF">FHG71_12795</name>
</gene>
<keyword evidence="4" id="KW-1185">Reference proteome</keyword>
<feature type="repeat" description="TPR" evidence="1">
    <location>
        <begin position="85"/>
        <end position="118"/>
    </location>
</feature>
<dbReference type="EMBL" id="VDFV01000017">
    <property type="protein sequence ID" value="TNC70912.1"/>
    <property type="molecule type" value="Genomic_DNA"/>
</dbReference>
<dbReference type="SMART" id="SM00028">
    <property type="entry name" value="TPR"/>
    <property type="match status" value="3"/>
</dbReference>
<dbReference type="AlphaFoldDB" id="A0A5C4N8S9"/>
<evidence type="ECO:0000313" key="3">
    <source>
        <dbReference type="EMBL" id="TNC70912.1"/>
    </source>
</evidence>
<dbReference type="PANTHER" id="PTHR46816:SF1">
    <property type="entry name" value="TETRATRICOPEPTIDE REPEAT (TPR)-LIKE SUPERFAMILY PROTEIN"/>
    <property type="match status" value="1"/>
</dbReference>
<dbReference type="PANTHER" id="PTHR46816">
    <property type="entry name" value="OS01G0273500 PROTEIN"/>
    <property type="match status" value="1"/>
</dbReference>
<feature type="repeat" description="TPR" evidence="1">
    <location>
        <begin position="51"/>
        <end position="84"/>
    </location>
</feature>
<feature type="compositionally biased region" description="Basic and acidic residues" evidence="2">
    <location>
        <begin position="160"/>
        <end position="171"/>
    </location>
</feature>
<comment type="caution">
    <text evidence="3">The sequence shown here is derived from an EMBL/GenBank/DDBJ whole genome shotgun (WGS) entry which is preliminary data.</text>
</comment>
<dbReference type="Gene3D" id="1.25.40.10">
    <property type="entry name" value="Tetratricopeptide repeat domain"/>
    <property type="match status" value="1"/>
</dbReference>
<reference evidence="3 4" key="1">
    <citation type="submission" date="2019-06" db="EMBL/GenBank/DDBJ databases">
        <authorList>
            <person name="Jiang L."/>
        </authorList>
    </citation>
    <scope>NUCLEOTIDE SEQUENCE [LARGE SCALE GENOMIC DNA]</scope>
    <source>
        <strain evidence="3 4">YIM 48858</strain>
    </source>
</reference>
<evidence type="ECO:0000313" key="4">
    <source>
        <dbReference type="Proteomes" id="UP000305709"/>
    </source>
</evidence>
<dbReference type="SUPFAM" id="SSF48452">
    <property type="entry name" value="TPR-like"/>
    <property type="match status" value="1"/>
</dbReference>
<protein>
    <submittedName>
        <fullName evidence="3">Uncharacterized protein</fullName>
    </submittedName>
</protein>
<sequence length="171" mass="18760">MLTSPLHAQATDAEKEADLLRQLAEAESPDAAARIDGELRALWGRSGSAAIDLLLRRGRDALEAGRPDEAVEHFSAAIDWAPDFAEPYVGRASAFYLTGQAGPAIDDLRQALVLNPNHWEALQGFAAILEEVDRPEDALEVWRRVHDMNPQNPQASEAVSRLERSLDGRTL</sequence>
<evidence type="ECO:0000256" key="2">
    <source>
        <dbReference type="SAM" id="MobiDB-lite"/>
    </source>
</evidence>
<evidence type="ECO:0000256" key="1">
    <source>
        <dbReference type="PROSITE-ProRule" id="PRU00339"/>
    </source>
</evidence>
<proteinExistence type="predicted"/>
<dbReference type="OrthoDB" id="9815010at2"/>
<accession>A0A5C4N8S9</accession>
<dbReference type="Proteomes" id="UP000305709">
    <property type="component" value="Unassembled WGS sequence"/>
</dbReference>
<dbReference type="InterPro" id="IPR011990">
    <property type="entry name" value="TPR-like_helical_dom_sf"/>
</dbReference>
<dbReference type="PROSITE" id="PS50005">
    <property type="entry name" value="TPR"/>
    <property type="match status" value="2"/>
</dbReference>
<feature type="region of interest" description="Disordered" evidence="2">
    <location>
        <begin position="150"/>
        <end position="171"/>
    </location>
</feature>
<name>A0A5C4N8S9_9RHOB</name>